<dbReference type="Pfam" id="PF22694">
    <property type="entry name" value="CtpB_N-like"/>
    <property type="match status" value="1"/>
</dbReference>
<dbReference type="FunFam" id="3.90.226.10:FF:000029">
    <property type="entry name" value="Peptidase, S41 family"/>
    <property type="match status" value="1"/>
</dbReference>
<dbReference type="GO" id="GO:0006508">
    <property type="term" value="P:proteolysis"/>
    <property type="evidence" value="ECO:0007669"/>
    <property type="project" value="UniProtKB-KW"/>
</dbReference>
<dbReference type="InterPro" id="IPR004447">
    <property type="entry name" value="Peptidase_S41A"/>
</dbReference>
<dbReference type="GO" id="GO:0007165">
    <property type="term" value="P:signal transduction"/>
    <property type="evidence" value="ECO:0007669"/>
    <property type="project" value="TreeGrafter"/>
</dbReference>
<dbReference type="InterPro" id="IPR029045">
    <property type="entry name" value="ClpP/crotonase-like_dom_sf"/>
</dbReference>
<name>A0A5B8REE0_9ZZZZ</name>
<dbReference type="CDD" id="cd06782">
    <property type="entry name" value="cpPDZ_CPP-like"/>
    <property type="match status" value="1"/>
</dbReference>
<evidence type="ECO:0000256" key="1">
    <source>
        <dbReference type="ARBA" id="ARBA00009179"/>
    </source>
</evidence>
<dbReference type="GO" id="GO:0004175">
    <property type="term" value="F:endopeptidase activity"/>
    <property type="evidence" value="ECO:0007669"/>
    <property type="project" value="TreeGrafter"/>
</dbReference>
<dbReference type="Gene3D" id="3.30.750.44">
    <property type="match status" value="1"/>
</dbReference>
<dbReference type="EMBL" id="MN079183">
    <property type="protein sequence ID" value="QEA06916.1"/>
    <property type="molecule type" value="Genomic_DNA"/>
</dbReference>
<keyword evidence="3" id="KW-0378">Hydrolase</keyword>
<feature type="region of interest" description="Disordered" evidence="5">
    <location>
        <begin position="389"/>
        <end position="409"/>
    </location>
</feature>
<dbReference type="FunFam" id="2.30.42.10:FF:000063">
    <property type="entry name" value="Peptidase, S41 family"/>
    <property type="match status" value="1"/>
</dbReference>
<sequence length="441" mass="46620">MRFPRTLYTLATGVLIGFILATAHQVWAERGDTDAAAAKVPVEELRTFTEVFGRIQRGYVESVSDRDLMENAIRGMLSGLDPHSAYLDPQAYKDLQAGTSGEFGGLGIEVGDENGFVKVIAPIDGTPAEKAGIQAGDLIIRIDGQPVKDISLNEAVHLMRGEPGTDITLTLMREGHEQPLEVTLTRAVIQVESVKSRLLSPGYGYLRISQFQSGTGSDVIEAIKALKSDADGDLQGVVLDLRNNPGGVLNAAVDVADAFLTDGVIVSTRGRLDSAEMRFTATPNDLLGGAPLVVLINSGSASASEIVAGALQDQGRAVIMGRRSFGKGSVQTIMPLQDGAAIKLTTARYYTPSGRSIQADGIQPDVDIPQVEVTAAGNNGVRPLSEADLNRHLSGDGKPKGGAEGDAEQAEADLISRDYVLAQALNLLRGLTILDSRGGRH</sequence>
<dbReference type="PANTHER" id="PTHR32060">
    <property type="entry name" value="TAIL-SPECIFIC PROTEASE"/>
    <property type="match status" value="1"/>
</dbReference>
<evidence type="ECO:0000256" key="4">
    <source>
        <dbReference type="ARBA" id="ARBA00022825"/>
    </source>
</evidence>
<dbReference type="GO" id="GO:0008236">
    <property type="term" value="F:serine-type peptidase activity"/>
    <property type="evidence" value="ECO:0007669"/>
    <property type="project" value="UniProtKB-KW"/>
</dbReference>
<dbReference type="InterPro" id="IPR005151">
    <property type="entry name" value="Tail-specific_protease"/>
</dbReference>
<keyword evidence="2" id="KW-0645">Protease</keyword>
<dbReference type="SMART" id="SM00245">
    <property type="entry name" value="TSPc"/>
    <property type="match status" value="1"/>
</dbReference>
<dbReference type="Pfam" id="PF03572">
    <property type="entry name" value="Peptidase_S41"/>
    <property type="match status" value="1"/>
</dbReference>
<dbReference type="CDD" id="cd07560">
    <property type="entry name" value="Peptidase_S41_CPP"/>
    <property type="match status" value="1"/>
</dbReference>
<dbReference type="AlphaFoldDB" id="A0A5B8REE0"/>
<comment type="similarity">
    <text evidence="1">Belongs to the peptidase S41A family.</text>
</comment>
<dbReference type="NCBIfam" id="TIGR00225">
    <property type="entry name" value="prc"/>
    <property type="match status" value="1"/>
</dbReference>
<protein>
    <recommendedName>
        <fullName evidence="6">PDZ domain-containing protein</fullName>
    </recommendedName>
</protein>
<feature type="compositionally biased region" description="Basic and acidic residues" evidence="5">
    <location>
        <begin position="389"/>
        <end position="403"/>
    </location>
</feature>
<evidence type="ECO:0000313" key="7">
    <source>
        <dbReference type="EMBL" id="QEA06916.1"/>
    </source>
</evidence>
<feature type="domain" description="PDZ" evidence="6">
    <location>
        <begin position="92"/>
        <end position="160"/>
    </location>
</feature>
<dbReference type="InterPro" id="IPR001478">
    <property type="entry name" value="PDZ"/>
</dbReference>
<accession>A0A5B8REE0</accession>
<dbReference type="Gene3D" id="2.30.42.10">
    <property type="match status" value="1"/>
</dbReference>
<evidence type="ECO:0000259" key="6">
    <source>
        <dbReference type="PROSITE" id="PS50106"/>
    </source>
</evidence>
<dbReference type="PANTHER" id="PTHR32060:SF30">
    <property type="entry name" value="CARBOXY-TERMINAL PROCESSING PROTEASE CTPA"/>
    <property type="match status" value="1"/>
</dbReference>
<organism evidence="7">
    <name type="scientific">uncultured organism</name>
    <dbReference type="NCBI Taxonomy" id="155900"/>
    <lineage>
        <taxon>unclassified sequences</taxon>
        <taxon>environmental samples</taxon>
    </lineage>
</organism>
<keyword evidence="4" id="KW-0720">Serine protease</keyword>
<reference evidence="7" key="1">
    <citation type="submission" date="2019-06" db="EMBL/GenBank/DDBJ databases">
        <authorList>
            <person name="Murdoch R.W."/>
            <person name="Fathepure B."/>
        </authorList>
    </citation>
    <scope>NUCLEOTIDE SEQUENCE</scope>
</reference>
<evidence type="ECO:0000256" key="2">
    <source>
        <dbReference type="ARBA" id="ARBA00022670"/>
    </source>
</evidence>
<evidence type="ECO:0000256" key="5">
    <source>
        <dbReference type="SAM" id="MobiDB-lite"/>
    </source>
</evidence>
<dbReference type="SUPFAM" id="SSF50156">
    <property type="entry name" value="PDZ domain-like"/>
    <property type="match status" value="1"/>
</dbReference>
<dbReference type="InterPro" id="IPR036034">
    <property type="entry name" value="PDZ_sf"/>
</dbReference>
<dbReference type="SUPFAM" id="SSF52096">
    <property type="entry name" value="ClpP/crotonase"/>
    <property type="match status" value="1"/>
</dbReference>
<dbReference type="SMART" id="SM00228">
    <property type="entry name" value="PDZ"/>
    <property type="match status" value="1"/>
</dbReference>
<proteinExistence type="inferred from homology"/>
<dbReference type="PROSITE" id="PS50106">
    <property type="entry name" value="PDZ"/>
    <property type="match status" value="1"/>
</dbReference>
<dbReference type="InterPro" id="IPR055210">
    <property type="entry name" value="CtpA/B_N"/>
</dbReference>
<evidence type="ECO:0000256" key="3">
    <source>
        <dbReference type="ARBA" id="ARBA00022801"/>
    </source>
</evidence>
<dbReference type="Gene3D" id="3.90.226.10">
    <property type="entry name" value="2-enoyl-CoA Hydratase, Chain A, domain 1"/>
    <property type="match status" value="1"/>
</dbReference>
<gene>
    <name evidence="7" type="ORF">KBTEX_03259</name>
</gene>
<dbReference type="Pfam" id="PF13180">
    <property type="entry name" value="PDZ_2"/>
    <property type="match status" value="1"/>
</dbReference>